<organism evidence="3 4">
    <name type="scientific">Sphingobium chlorophenolicum</name>
    <dbReference type="NCBI Taxonomy" id="46429"/>
    <lineage>
        <taxon>Bacteria</taxon>
        <taxon>Pseudomonadati</taxon>
        <taxon>Pseudomonadota</taxon>
        <taxon>Alphaproteobacteria</taxon>
        <taxon>Sphingomonadales</taxon>
        <taxon>Sphingomonadaceae</taxon>
        <taxon>Sphingobium</taxon>
    </lineage>
</organism>
<dbReference type="PROSITE" id="PS50110">
    <property type="entry name" value="RESPONSE_REGULATORY"/>
    <property type="match status" value="1"/>
</dbReference>
<dbReference type="SUPFAM" id="SSF53167">
    <property type="entry name" value="Purine and uridine phosphorylases"/>
    <property type="match status" value="1"/>
</dbReference>
<protein>
    <recommendedName>
        <fullName evidence="2">Response regulatory domain-containing protein</fullName>
    </recommendedName>
</protein>
<dbReference type="GO" id="GO:0005829">
    <property type="term" value="C:cytosol"/>
    <property type="evidence" value="ECO:0007669"/>
    <property type="project" value="TreeGrafter"/>
</dbReference>
<dbReference type="GO" id="GO:0008782">
    <property type="term" value="F:adenosylhomocysteine nucleosidase activity"/>
    <property type="evidence" value="ECO:0007669"/>
    <property type="project" value="TreeGrafter"/>
</dbReference>
<keyword evidence="1" id="KW-0597">Phosphoprotein</keyword>
<dbReference type="Gene3D" id="3.40.50.1580">
    <property type="entry name" value="Nucleoside phosphorylase domain"/>
    <property type="match status" value="1"/>
</dbReference>
<dbReference type="RefSeq" id="WP_051749789.1">
    <property type="nucleotide sequence ID" value="NZ_JFHR01000032.1"/>
</dbReference>
<dbReference type="InterPro" id="IPR011006">
    <property type="entry name" value="CheY-like_superfamily"/>
</dbReference>
<reference evidence="3 4" key="1">
    <citation type="submission" date="2014-02" db="EMBL/GenBank/DDBJ databases">
        <title>Whole genome sequence of Sphingobium chlorophenolicum NBRC 16172.</title>
        <authorList>
            <person name="Gan H.M."/>
            <person name="Gan H.Y."/>
            <person name="Chew T.H."/>
            <person name="Savka M.A."/>
        </authorList>
    </citation>
    <scope>NUCLEOTIDE SEQUENCE [LARGE SCALE GENOMIC DNA]</scope>
    <source>
        <strain evidence="3 4">NBRC 16172</strain>
    </source>
</reference>
<dbReference type="GO" id="GO:0008930">
    <property type="term" value="F:methylthioadenosine nucleosidase activity"/>
    <property type="evidence" value="ECO:0007669"/>
    <property type="project" value="TreeGrafter"/>
</dbReference>
<evidence type="ECO:0000259" key="2">
    <source>
        <dbReference type="PROSITE" id="PS50110"/>
    </source>
</evidence>
<name>A0A081RCL2_SPHCR</name>
<dbReference type="PANTHER" id="PTHR46832:SF1">
    <property type="entry name" value="5'-METHYLTHIOADENOSINE_S-ADENOSYLHOMOCYSTEINE NUCLEOSIDASE"/>
    <property type="match status" value="1"/>
</dbReference>
<dbReference type="GO" id="GO:0019284">
    <property type="term" value="P:L-methionine salvage from S-adenosylmethionine"/>
    <property type="evidence" value="ECO:0007669"/>
    <property type="project" value="TreeGrafter"/>
</dbReference>
<dbReference type="SUPFAM" id="SSF52172">
    <property type="entry name" value="CheY-like"/>
    <property type="match status" value="1"/>
</dbReference>
<evidence type="ECO:0000313" key="3">
    <source>
        <dbReference type="EMBL" id="KEQ52935.1"/>
    </source>
</evidence>
<feature type="modified residue" description="4-aspartylphosphate" evidence="1">
    <location>
        <position position="53"/>
    </location>
</feature>
<evidence type="ECO:0000256" key="1">
    <source>
        <dbReference type="PROSITE-ProRule" id="PRU00169"/>
    </source>
</evidence>
<dbReference type="PANTHER" id="PTHR46832">
    <property type="entry name" value="5'-METHYLTHIOADENOSINE/S-ADENOSYLHOMOCYSTEINE NUCLEOSIDASE"/>
    <property type="match status" value="1"/>
</dbReference>
<proteinExistence type="predicted"/>
<gene>
    <name evidence="3" type="ORF">BV95_02846</name>
</gene>
<dbReference type="InterPro" id="IPR035994">
    <property type="entry name" value="Nucleoside_phosphorylase_sf"/>
</dbReference>
<comment type="caution">
    <text evidence="3">The sequence shown here is derived from an EMBL/GenBank/DDBJ whole genome shotgun (WGS) entry which is preliminary data.</text>
</comment>
<evidence type="ECO:0000313" key="4">
    <source>
        <dbReference type="Proteomes" id="UP000028411"/>
    </source>
</evidence>
<dbReference type="PATRIC" id="fig|46429.4.peg.2820"/>
<dbReference type="eggNOG" id="COG0775">
    <property type="taxonomic scope" value="Bacteria"/>
</dbReference>
<feature type="domain" description="Response regulatory" evidence="2">
    <location>
        <begin position="2"/>
        <end position="129"/>
    </location>
</feature>
<sequence>MKILIIEDDDAKRDEIRDFICSLGVSRENVLTARDMAQFMARFDSEVAICVIDLRLPAYDGAGPERNGVGILQAIEQAGSRARLLAISAYPAEFEDIRPQFERRGCMLVDFEQRPVWRNVLRQMVIEAQRQERLAFLVFCALRTERAPYTGMTELEGEPVFKDNLARYDISIAGQRGTVIELPRMGLVDAAVTAGQCIEKFKPKVVAMSGICAGFAGRAELGQLLVAELAYEYQSGKWTADGFTQEPYQAPISENMRIIARELRRVDI</sequence>
<dbReference type="EMBL" id="JFHR01000032">
    <property type="protein sequence ID" value="KEQ52935.1"/>
    <property type="molecule type" value="Genomic_DNA"/>
</dbReference>
<dbReference type="Proteomes" id="UP000028411">
    <property type="component" value="Unassembled WGS sequence"/>
</dbReference>
<accession>A0A081RCL2</accession>
<dbReference type="AlphaFoldDB" id="A0A081RCL2"/>
<dbReference type="GO" id="GO:0000160">
    <property type="term" value="P:phosphorelay signal transduction system"/>
    <property type="evidence" value="ECO:0007669"/>
    <property type="project" value="InterPro"/>
</dbReference>
<dbReference type="GO" id="GO:0009116">
    <property type="term" value="P:nucleoside metabolic process"/>
    <property type="evidence" value="ECO:0007669"/>
    <property type="project" value="InterPro"/>
</dbReference>
<dbReference type="OrthoDB" id="2988699at2"/>
<dbReference type="InterPro" id="IPR001789">
    <property type="entry name" value="Sig_transdc_resp-reg_receiver"/>
</dbReference>
<dbReference type="Gene3D" id="3.40.50.2300">
    <property type="match status" value="1"/>
</dbReference>